<dbReference type="PROSITE" id="PS50850">
    <property type="entry name" value="MFS"/>
    <property type="match status" value="1"/>
</dbReference>
<evidence type="ECO:0000256" key="1">
    <source>
        <dbReference type="ARBA" id="ARBA00004127"/>
    </source>
</evidence>
<feature type="transmembrane region" description="Helical" evidence="7">
    <location>
        <begin position="189"/>
        <end position="211"/>
    </location>
</feature>
<dbReference type="GO" id="GO:0015174">
    <property type="term" value="F:basic amino acid transmembrane transporter activity"/>
    <property type="evidence" value="ECO:0007669"/>
    <property type="project" value="TreeGrafter"/>
</dbReference>
<dbReference type="Pfam" id="PF07690">
    <property type="entry name" value="MFS_1"/>
    <property type="match status" value="1"/>
</dbReference>
<protein>
    <submittedName>
        <fullName evidence="9">Multidrug resistance protein fnx1</fullName>
    </submittedName>
</protein>
<reference evidence="9" key="1">
    <citation type="journal article" date="2022" name="G3 (Bethesda)">
        <title>High quality genome of the basidiomycete yeast Dioszegia hungarica PDD-24b-2 isolated from cloud water.</title>
        <authorList>
            <person name="Jarrige D."/>
            <person name="Haridas S."/>
            <person name="Bleykasten-Grosshans C."/>
            <person name="Joly M."/>
            <person name="Nadalig T."/>
            <person name="Sancelme M."/>
            <person name="Vuilleumier S."/>
            <person name="Grigoriev I.V."/>
            <person name="Amato P."/>
            <person name="Bringel F."/>
        </authorList>
    </citation>
    <scope>NUCLEOTIDE SEQUENCE</scope>
    <source>
        <strain evidence="9">PDD-24b-2</strain>
    </source>
</reference>
<evidence type="ECO:0000259" key="8">
    <source>
        <dbReference type="PROSITE" id="PS50850"/>
    </source>
</evidence>
<dbReference type="InterPro" id="IPR011701">
    <property type="entry name" value="MFS"/>
</dbReference>
<comment type="caution">
    <text evidence="9">The sequence shown here is derived from an EMBL/GenBank/DDBJ whole genome shotgun (WGS) entry which is preliminary data.</text>
</comment>
<feature type="compositionally biased region" description="Basic and acidic residues" evidence="6">
    <location>
        <begin position="551"/>
        <end position="560"/>
    </location>
</feature>
<evidence type="ECO:0000313" key="9">
    <source>
        <dbReference type="EMBL" id="KAI9638085.1"/>
    </source>
</evidence>
<feature type="transmembrane region" description="Helical" evidence="7">
    <location>
        <begin position="320"/>
        <end position="339"/>
    </location>
</feature>
<dbReference type="Proteomes" id="UP001164286">
    <property type="component" value="Unassembled WGS sequence"/>
</dbReference>
<proteinExistence type="predicted"/>
<dbReference type="Gene3D" id="1.20.1250.20">
    <property type="entry name" value="MFS general substrate transporter like domains"/>
    <property type="match status" value="1"/>
</dbReference>
<keyword evidence="2" id="KW-0813">Transport</keyword>
<feature type="transmembrane region" description="Helical" evidence="7">
    <location>
        <begin position="411"/>
        <end position="435"/>
    </location>
</feature>
<evidence type="ECO:0000256" key="6">
    <source>
        <dbReference type="SAM" id="MobiDB-lite"/>
    </source>
</evidence>
<feature type="transmembrane region" description="Helical" evidence="7">
    <location>
        <begin position="359"/>
        <end position="377"/>
    </location>
</feature>
<dbReference type="EMBL" id="JAKWFO010000003">
    <property type="protein sequence ID" value="KAI9638085.1"/>
    <property type="molecule type" value="Genomic_DNA"/>
</dbReference>
<feature type="transmembrane region" description="Helical" evidence="7">
    <location>
        <begin position="102"/>
        <end position="122"/>
    </location>
</feature>
<dbReference type="PANTHER" id="PTHR23501:SF191">
    <property type="entry name" value="VACUOLAR BASIC AMINO ACID TRANSPORTER 4"/>
    <property type="match status" value="1"/>
</dbReference>
<feature type="transmembrane region" description="Helical" evidence="7">
    <location>
        <begin position="525"/>
        <end position="544"/>
    </location>
</feature>
<name>A0AA38LW71_9TREE</name>
<evidence type="ECO:0000256" key="3">
    <source>
        <dbReference type="ARBA" id="ARBA00022692"/>
    </source>
</evidence>
<dbReference type="InterPro" id="IPR020846">
    <property type="entry name" value="MFS_dom"/>
</dbReference>
<dbReference type="GO" id="GO:0012505">
    <property type="term" value="C:endomembrane system"/>
    <property type="evidence" value="ECO:0007669"/>
    <property type="project" value="UniProtKB-SubCell"/>
</dbReference>
<gene>
    <name evidence="9" type="ORF">MKK02DRAFT_22680</name>
</gene>
<dbReference type="Gene3D" id="1.20.1720.10">
    <property type="entry name" value="Multidrug resistance protein D"/>
    <property type="match status" value="1"/>
</dbReference>
<feature type="transmembrane region" description="Helical" evidence="7">
    <location>
        <begin position="75"/>
        <end position="95"/>
    </location>
</feature>
<keyword evidence="10" id="KW-1185">Reference proteome</keyword>
<feature type="transmembrane region" description="Helical" evidence="7">
    <location>
        <begin position="164"/>
        <end position="183"/>
    </location>
</feature>
<dbReference type="GO" id="GO:0000329">
    <property type="term" value="C:fungal-type vacuole membrane"/>
    <property type="evidence" value="ECO:0007669"/>
    <property type="project" value="TreeGrafter"/>
</dbReference>
<accession>A0AA38LW71</accession>
<evidence type="ECO:0000313" key="10">
    <source>
        <dbReference type="Proteomes" id="UP001164286"/>
    </source>
</evidence>
<feature type="transmembrane region" description="Helical" evidence="7">
    <location>
        <begin position="384"/>
        <end position="405"/>
    </location>
</feature>
<feature type="transmembrane region" description="Helical" evidence="7">
    <location>
        <begin position="242"/>
        <end position="261"/>
    </location>
</feature>
<feature type="region of interest" description="Disordered" evidence="6">
    <location>
        <begin position="551"/>
        <end position="572"/>
    </location>
</feature>
<feature type="transmembrane region" description="Helical" evidence="7">
    <location>
        <begin position="42"/>
        <end position="63"/>
    </location>
</feature>
<comment type="subcellular location">
    <subcellularLocation>
        <location evidence="1">Endomembrane system</location>
        <topology evidence="1">Multi-pass membrane protein</topology>
    </subcellularLocation>
</comment>
<sequence length="572" mass="60758">MSSISRTERDPLLARASEELETQHHNLAGYTPLRFRLTCASIWACTFLASFDSTVLATLTSTISSHFGAADRGSWLGTAYLLSICCFTPIYGRLADILGRRAAHLIALTFFTLGTALCAFAPSMNTLIAAQLIAGVGGGGVQSMAVIVLTDLVDLRHRGLFQGYGNIVFGLGGALGGPVGGWIADTFGWRVAFMIQVPMLMAGAAVAWVCLRGDLGGVEARRKASEGGTATGQSLGKKLRQIDYLGSLTLVGAVASLILGLSLKTSGHTPSNGEYAWTHPYVLTLLISSLVFTFLFIFVEARFAAFPLLPLSLLSRRTPAAVAFSLFVLSTNQFSLLYNVPLFFTAVRGTSASVAGAHLLPYSAMIGIGSLAVGYLIRQTGKYWTLDVGSGVIVLVSALALTFWNQQSPGWLLWTAQVPAGFGYAGVLTGTLVALMTDVQLEGKGEVAVATSMSYLFRSTGQVLGVSLSSALIQSILTHDLPLHITGPASAEIIAKIRRDTESIRYLPPAEQGAARDVYAKALRWVFVVNVVLAAVGVLGLWAVKEEVMPEGNKKGRRGEGDEEGQEGVARE</sequence>
<dbReference type="GO" id="GO:0005886">
    <property type="term" value="C:plasma membrane"/>
    <property type="evidence" value="ECO:0007669"/>
    <property type="project" value="TreeGrafter"/>
</dbReference>
<evidence type="ECO:0000256" key="2">
    <source>
        <dbReference type="ARBA" id="ARBA00022448"/>
    </source>
</evidence>
<evidence type="ECO:0000256" key="5">
    <source>
        <dbReference type="ARBA" id="ARBA00023136"/>
    </source>
</evidence>
<dbReference type="SUPFAM" id="SSF103473">
    <property type="entry name" value="MFS general substrate transporter"/>
    <property type="match status" value="2"/>
</dbReference>
<keyword evidence="5 7" id="KW-0472">Membrane</keyword>
<dbReference type="InterPro" id="IPR036259">
    <property type="entry name" value="MFS_trans_sf"/>
</dbReference>
<feature type="domain" description="Major facilitator superfamily (MFS) profile" evidence="8">
    <location>
        <begin position="38"/>
        <end position="549"/>
    </location>
</feature>
<feature type="transmembrane region" description="Helical" evidence="7">
    <location>
        <begin position="128"/>
        <end position="152"/>
    </location>
</feature>
<keyword evidence="3 7" id="KW-0812">Transmembrane</keyword>
<keyword evidence="4 7" id="KW-1133">Transmembrane helix</keyword>
<dbReference type="GeneID" id="77725810"/>
<dbReference type="RefSeq" id="XP_052947862.1">
    <property type="nucleotide sequence ID" value="XM_053086609.1"/>
</dbReference>
<organism evidence="9 10">
    <name type="scientific">Dioszegia hungarica</name>
    <dbReference type="NCBI Taxonomy" id="4972"/>
    <lineage>
        <taxon>Eukaryota</taxon>
        <taxon>Fungi</taxon>
        <taxon>Dikarya</taxon>
        <taxon>Basidiomycota</taxon>
        <taxon>Agaricomycotina</taxon>
        <taxon>Tremellomycetes</taxon>
        <taxon>Tremellales</taxon>
        <taxon>Bulleribasidiaceae</taxon>
        <taxon>Dioszegia</taxon>
    </lineage>
</organism>
<feature type="transmembrane region" description="Helical" evidence="7">
    <location>
        <begin position="281"/>
        <end position="299"/>
    </location>
</feature>
<dbReference type="PANTHER" id="PTHR23501">
    <property type="entry name" value="MAJOR FACILITATOR SUPERFAMILY"/>
    <property type="match status" value="1"/>
</dbReference>
<evidence type="ECO:0000256" key="4">
    <source>
        <dbReference type="ARBA" id="ARBA00022989"/>
    </source>
</evidence>
<dbReference type="AlphaFoldDB" id="A0AA38LW71"/>
<evidence type="ECO:0000256" key="7">
    <source>
        <dbReference type="SAM" id="Phobius"/>
    </source>
</evidence>